<evidence type="ECO:0000256" key="1">
    <source>
        <dbReference type="SAM" id="MobiDB-lite"/>
    </source>
</evidence>
<dbReference type="Pfam" id="PF12776">
    <property type="entry name" value="Myb_DNA-bind_3"/>
    <property type="match status" value="1"/>
</dbReference>
<evidence type="ECO:0000259" key="2">
    <source>
        <dbReference type="Pfam" id="PF12776"/>
    </source>
</evidence>
<feature type="compositionally biased region" description="Acidic residues" evidence="1">
    <location>
        <begin position="162"/>
        <end position="175"/>
    </location>
</feature>
<feature type="domain" description="Myb/SANT-like" evidence="2">
    <location>
        <begin position="11"/>
        <end position="104"/>
    </location>
</feature>
<reference evidence="3" key="1">
    <citation type="submission" date="2019-03" db="EMBL/GenBank/DDBJ databases">
        <authorList>
            <person name="Mank J."/>
            <person name="Almeida P."/>
        </authorList>
    </citation>
    <scope>NUCLEOTIDE SEQUENCE</scope>
    <source>
        <strain evidence="3">78183</strain>
    </source>
</reference>
<dbReference type="PANTHER" id="PTHR31704">
    <property type="entry name" value="MYB/SANT-LIKE DNA-BINDING DOMAIN PROTEIN-RELATED"/>
    <property type="match status" value="1"/>
</dbReference>
<protein>
    <recommendedName>
        <fullName evidence="2">Myb/SANT-like domain-containing protein</fullName>
    </recommendedName>
</protein>
<accession>A0A6N2NB36</accession>
<dbReference type="PANTHER" id="PTHR31704:SF37">
    <property type="entry name" value="HEAT SHOCK PROTEIN"/>
    <property type="match status" value="1"/>
</dbReference>
<feature type="region of interest" description="Disordered" evidence="1">
    <location>
        <begin position="150"/>
        <end position="207"/>
    </location>
</feature>
<feature type="compositionally biased region" description="Polar residues" evidence="1">
    <location>
        <begin position="150"/>
        <end position="160"/>
    </location>
</feature>
<name>A0A6N2NB36_SALVM</name>
<organism evidence="3">
    <name type="scientific">Salix viminalis</name>
    <name type="common">Common osier</name>
    <name type="synonym">Basket willow</name>
    <dbReference type="NCBI Taxonomy" id="40686"/>
    <lineage>
        <taxon>Eukaryota</taxon>
        <taxon>Viridiplantae</taxon>
        <taxon>Streptophyta</taxon>
        <taxon>Embryophyta</taxon>
        <taxon>Tracheophyta</taxon>
        <taxon>Spermatophyta</taxon>
        <taxon>Magnoliopsida</taxon>
        <taxon>eudicotyledons</taxon>
        <taxon>Gunneridae</taxon>
        <taxon>Pentapetalae</taxon>
        <taxon>rosids</taxon>
        <taxon>fabids</taxon>
        <taxon>Malpighiales</taxon>
        <taxon>Salicaceae</taxon>
        <taxon>Saliceae</taxon>
        <taxon>Salix</taxon>
    </lineage>
</organism>
<evidence type="ECO:0000313" key="3">
    <source>
        <dbReference type="EMBL" id="VFU62939.1"/>
    </source>
</evidence>
<dbReference type="AlphaFoldDB" id="A0A6N2NB36"/>
<gene>
    <name evidence="3" type="ORF">SVIM_LOCUS477180</name>
</gene>
<dbReference type="EMBL" id="CAADRP010002174">
    <property type="protein sequence ID" value="VFU62939.1"/>
    <property type="molecule type" value="Genomic_DNA"/>
</dbReference>
<sequence length="316" mass="35828">MEGGDNTDKIQWTPEMLHIFCDICITAIELGLRPTTYFNKTGWKFLMTTFNERTGLSLTKKQLKNKWDGCKKDWKTWVKLISETGVGWSAELGTITATNEWWKAKIQECKTAKKFRLGGIEPALKLKFDKMYSSIVATGEYAWAPSSGLQYGGNSSQPDTNDAVDLEEGSGDSEEDRNPASDPDIAGLVGGVNISSSSNTRSSGKRKECEVYTVVTKKKKKTTIGVQLMSRWDQLVDNMSSKSDSTSFNMDKQGCSINEVMAEIHSIPGIRDDHDFHDYVVEIMLQRRRREMWHAMGTLEEKYDWLKRLFARSKKN</sequence>
<proteinExistence type="predicted"/>
<dbReference type="InterPro" id="IPR024752">
    <property type="entry name" value="Myb/SANT-like_dom"/>
</dbReference>